<dbReference type="EMBL" id="QFPW01000001">
    <property type="protein sequence ID" value="PZQ52438.1"/>
    <property type="molecule type" value="Genomic_DNA"/>
</dbReference>
<reference evidence="3 4" key="1">
    <citation type="submission" date="2017-08" db="EMBL/GenBank/DDBJ databases">
        <title>Infants hospitalized years apart are colonized by the same room-sourced microbial strains.</title>
        <authorList>
            <person name="Brooks B."/>
            <person name="Olm M.R."/>
            <person name="Firek B.A."/>
            <person name="Baker R."/>
            <person name="Thomas B.C."/>
            <person name="Morowitz M.J."/>
            <person name="Banfield J.F."/>
        </authorList>
    </citation>
    <scope>NUCLEOTIDE SEQUENCE [LARGE SCALE GENOMIC DNA]</scope>
    <source>
        <strain evidence="3">S2_005_002_R2_34</strain>
    </source>
</reference>
<feature type="region of interest" description="Disordered" evidence="1">
    <location>
        <begin position="1"/>
        <end position="75"/>
    </location>
</feature>
<sequence>MTGPWRGEAKASAPEEVFVPGWKSPPPGDELRAPKLRKGGLAVIDAPAEPVPEPEARAPEPEITPPFPAAPGVDRPAELPAEAALPPVKALLATPDSATGREALPPGLAAWTGPAAPPERSRRSVLLACLIGAAIAALIVALAFAFRPAIQAGAPAPAETPAATE</sequence>
<comment type="caution">
    <text evidence="3">The sequence shown here is derived from an EMBL/GenBank/DDBJ whole genome shotgun (WGS) entry which is preliminary data.</text>
</comment>
<accession>A0A2W5NIV2</accession>
<feature type="transmembrane region" description="Helical" evidence="2">
    <location>
        <begin position="125"/>
        <end position="146"/>
    </location>
</feature>
<keyword evidence="2" id="KW-0472">Membrane</keyword>
<evidence type="ECO:0000256" key="1">
    <source>
        <dbReference type="SAM" id="MobiDB-lite"/>
    </source>
</evidence>
<evidence type="ECO:0000256" key="2">
    <source>
        <dbReference type="SAM" id="Phobius"/>
    </source>
</evidence>
<evidence type="ECO:0000313" key="4">
    <source>
        <dbReference type="Proteomes" id="UP000249185"/>
    </source>
</evidence>
<dbReference type="Proteomes" id="UP000249185">
    <property type="component" value="Unassembled WGS sequence"/>
</dbReference>
<keyword evidence="2" id="KW-1133">Transmembrane helix</keyword>
<dbReference type="AlphaFoldDB" id="A0A2W5NIV2"/>
<protein>
    <submittedName>
        <fullName evidence="3">Uncharacterized protein</fullName>
    </submittedName>
</protein>
<gene>
    <name evidence="3" type="ORF">DI556_01930</name>
</gene>
<name>A0A2W5NIV2_RHOSU</name>
<evidence type="ECO:0000313" key="3">
    <source>
        <dbReference type="EMBL" id="PZQ52438.1"/>
    </source>
</evidence>
<keyword evidence="2" id="KW-0812">Transmembrane</keyword>
<organism evidence="3 4">
    <name type="scientific">Rhodovulum sulfidophilum</name>
    <name type="common">Rhodobacter sulfidophilus</name>
    <dbReference type="NCBI Taxonomy" id="35806"/>
    <lineage>
        <taxon>Bacteria</taxon>
        <taxon>Pseudomonadati</taxon>
        <taxon>Pseudomonadota</taxon>
        <taxon>Alphaproteobacteria</taxon>
        <taxon>Rhodobacterales</taxon>
        <taxon>Paracoccaceae</taxon>
        <taxon>Rhodovulum</taxon>
    </lineage>
</organism>
<proteinExistence type="predicted"/>